<dbReference type="Gene3D" id="3.40.630.30">
    <property type="match status" value="1"/>
</dbReference>
<reference evidence="4" key="2">
    <citation type="submission" date="2023-07" db="EMBL/GenBank/DDBJ databases">
        <authorList>
            <person name="Shen H."/>
        </authorList>
    </citation>
    <scope>NUCLEOTIDE SEQUENCE</scope>
    <source>
        <strain evidence="4">TNR-22</strain>
    </source>
</reference>
<evidence type="ECO:0000313" key="5">
    <source>
        <dbReference type="Proteomes" id="UP001174932"/>
    </source>
</evidence>
<evidence type="ECO:0000256" key="1">
    <source>
        <dbReference type="ARBA" id="ARBA00022679"/>
    </source>
</evidence>
<comment type="caution">
    <text evidence="4">The sequence shown here is derived from an EMBL/GenBank/DDBJ whole genome shotgun (WGS) entry which is preliminary data.</text>
</comment>
<keyword evidence="1" id="KW-0808">Transferase</keyword>
<reference evidence="4" key="1">
    <citation type="journal article" date="2015" name="Int. J. Syst. Evol. Microbiol.">
        <title>Rhizobium alvei sp. nov., isolated from a freshwater river.</title>
        <authorList>
            <person name="Sheu S.Y."/>
            <person name="Huang H.W."/>
            <person name="Young C.C."/>
            <person name="Chen W.M."/>
        </authorList>
    </citation>
    <scope>NUCLEOTIDE SEQUENCE</scope>
    <source>
        <strain evidence="4">TNR-22</strain>
    </source>
</reference>
<protein>
    <submittedName>
        <fullName evidence="4">GNAT family N-acetyltransferase</fullName>
    </submittedName>
</protein>
<dbReference type="Pfam" id="PF00583">
    <property type="entry name" value="Acetyltransf_1"/>
    <property type="match status" value="1"/>
</dbReference>
<dbReference type="InterPro" id="IPR016181">
    <property type="entry name" value="Acyl_CoA_acyltransferase"/>
</dbReference>
<evidence type="ECO:0000313" key="4">
    <source>
        <dbReference type="EMBL" id="MDO6963061.1"/>
    </source>
</evidence>
<organism evidence="4 5">
    <name type="scientific">Rhizobium alvei</name>
    <dbReference type="NCBI Taxonomy" id="1132659"/>
    <lineage>
        <taxon>Bacteria</taxon>
        <taxon>Pseudomonadati</taxon>
        <taxon>Pseudomonadota</taxon>
        <taxon>Alphaproteobacteria</taxon>
        <taxon>Hyphomicrobiales</taxon>
        <taxon>Rhizobiaceae</taxon>
        <taxon>Rhizobium/Agrobacterium group</taxon>
        <taxon>Rhizobium</taxon>
    </lineage>
</organism>
<keyword evidence="2" id="KW-0012">Acyltransferase</keyword>
<evidence type="ECO:0000256" key="2">
    <source>
        <dbReference type="ARBA" id="ARBA00023315"/>
    </source>
</evidence>
<accession>A0ABT8YHA1</accession>
<keyword evidence="5" id="KW-1185">Reference proteome</keyword>
<proteinExistence type="predicted"/>
<dbReference type="PANTHER" id="PTHR43877">
    <property type="entry name" value="AMINOALKYLPHOSPHONATE N-ACETYLTRANSFERASE-RELATED-RELATED"/>
    <property type="match status" value="1"/>
</dbReference>
<feature type="domain" description="N-acetyltransferase" evidence="3">
    <location>
        <begin position="2"/>
        <end position="147"/>
    </location>
</feature>
<dbReference type="InterPro" id="IPR000182">
    <property type="entry name" value="GNAT_dom"/>
</dbReference>
<dbReference type="SUPFAM" id="SSF55729">
    <property type="entry name" value="Acyl-CoA N-acyltransferases (Nat)"/>
    <property type="match status" value="1"/>
</dbReference>
<gene>
    <name evidence="4" type="ORF">Q4481_03775</name>
</gene>
<evidence type="ECO:0000259" key="3">
    <source>
        <dbReference type="PROSITE" id="PS51186"/>
    </source>
</evidence>
<name>A0ABT8YHA1_9HYPH</name>
<dbReference type="EMBL" id="JAUOZU010000003">
    <property type="protein sequence ID" value="MDO6963061.1"/>
    <property type="molecule type" value="Genomic_DNA"/>
</dbReference>
<dbReference type="PROSITE" id="PS51186">
    <property type="entry name" value="GNAT"/>
    <property type="match status" value="1"/>
</dbReference>
<dbReference type="InterPro" id="IPR050832">
    <property type="entry name" value="Bact_Acetyltransf"/>
</dbReference>
<dbReference type="CDD" id="cd04301">
    <property type="entry name" value="NAT_SF"/>
    <property type="match status" value="1"/>
</dbReference>
<dbReference type="RefSeq" id="WP_304374951.1">
    <property type="nucleotide sequence ID" value="NZ_JAUOZU010000003.1"/>
</dbReference>
<sequence>MTSIRNAREDEALELAAIGLRAWESAIEGWIDANLMRDNALRAFVEFTQQYYLSIDVAEKGGQILGWAARQNLDNAITDLWVDPIWQRQGVGGLLLQQLEQEIRDQEYDRVTVETHSQNGPALAFLKNRGYQINWMTAVWSDKLDRDVDTVGLVKILFEEDVSDLPYGQF</sequence>
<dbReference type="Proteomes" id="UP001174932">
    <property type="component" value="Unassembled WGS sequence"/>
</dbReference>